<dbReference type="AlphaFoldDB" id="A0A1E5UUJ4"/>
<reference evidence="4 5" key="1">
    <citation type="submission" date="2016-09" db="EMBL/GenBank/DDBJ databases">
        <title>The draft genome of Dichanthelium oligosanthes: A C3 panicoid grass species.</title>
        <authorList>
            <person name="Studer A.J."/>
            <person name="Schnable J.C."/>
            <person name="Brutnell T.P."/>
        </authorList>
    </citation>
    <scope>NUCLEOTIDE SEQUENCE [LARGE SCALE GENOMIC DNA]</scope>
    <source>
        <strain evidence="5">cv. Kellogg 1175</strain>
        <tissue evidence="4">Leaf</tissue>
    </source>
</reference>
<name>A0A1E5UUJ4_9POAL</name>
<accession>A0A1E5UUJ4</accession>
<evidence type="ECO:0000256" key="3">
    <source>
        <dbReference type="SAM" id="MobiDB-lite"/>
    </source>
</evidence>
<comment type="subcellular location">
    <subcellularLocation>
        <location evidence="1">Membrane</location>
    </subcellularLocation>
</comment>
<evidence type="ECO:0000313" key="5">
    <source>
        <dbReference type="Proteomes" id="UP000095767"/>
    </source>
</evidence>
<feature type="region of interest" description="Disordered" evidence="3">
    <location>
        <begin position="14"/>
        <end position="42"/>
    </location>
</feature>
<dbReference type="PANTHER" id="PTHR31415:SF82">
    <property type="entry name" value="OS05G0203150 PROTEIN"/>
    <property type="match status" value="1"/>
</dbReference>
<dbReference type="PANTHER" id="PTHR31415">
    <property type="entry name" value="OS05G0367900 PROTEIN"/>
    <property type="match status" value="1"/>
</dbReference>
<sequence>MAISQSGQSVATVLTNSGLGVPKSTPRVGERREDLKQRRRRWRRTAAVGDGVRQGLVRLLPGPVPVHVAVRAVLDAAHRHHRRPLAHLPPRPLPAPRRLRRACRPQPRRALQRQCYIRKLRYDLAVDLSFRNSHGRLTIRYLDVGAAAFYNGTKLRPADDVLQAPFHQGPKNTTVRAAPGVPWRRGRGLRRGGGAGAGARGGDGAREAVRISVALTLMYKVWLAKEVFFYKYDCWIWFPPPANATPAVFDAGAQCWAA</sequence>
<evidence type="ECO:0000256" key="2">
    <source>
        <dbReference type="ARBA" id="ARBA00023136"/>
    </source>
</evidence>
<dbReference type="OrthoDB" id="1863930at2759"/>
<dbReference type="InterPro" id="IPR044839">
    <property type="entry name" value="NDR1-like"/>
</dbReference>
<evidence type="ECO:0008006" key="6">
    <source>
        <dbReference type="Google" id="ProtNLM"/>
    </source>
</evidence>
<evidence type="ECO:0000256" key="1">
    <source>
        <dbReference type="ARBA" id="ARBA00004370"/>
    </source>
</evidence>
<keyword evidence="5" id="KW-1185">Reference proteome</keyword>
<proteinExistence type="predicted"/>
<protein>
    <recommendedName>
        <fullName evidence="6">Late embryogenesis abundant protein LEA-2 subgroup domain-containing protein</fullName>
    </recommendedName>
</protein>
<organism evidence="4 5">
    <name type="scientific">Dichanthelium oligosanthes</name>
    <dbReference type="NCBI Taxonomy" id="888268"/>
    <lineage>
        <taxon>Eukaryota</taxon>
        <taxon>Viridiplantae</taxon>
        <taxon>Streptophyta</taxon>
        <taxon>Embryophyta</taxon>
        <taxon>Tracheophyta</taxon>
        <taxon>Spermatophyta</taxon>
        <taxon>Magnoliopsida</taxon>
        <taxon>Liliopsida</taxon>
        <taxon>Poales</taxon>
        <taxon>Poaceae</taxon>
        <taxon>PACMAD clade</taxon>
        <taxon>Panicoideae</taxon>
        <taxon>Panicodae</taxon>
        <taxon>Paniceae</taxon>
        <taxon>Dichantheliinae</taxon>
        <taxon>Dichanthelium</taxon>
    </lineage>
</organism>
<gene>
    <name evidence="4" type="ORF">BAE44_0022441</name>
</gene>
<dbReference type="GO" id="GO:0005886">
    <property type="term" value="C:plasma membrane"/>
    <property type="evidence" value="ECO:0007669"/>
    <property type="project" value="TreeGrafter"/>
</dbReference>
<comment type="caution">
    <text evidence="4">The sequence shown here is derived from an EMBL/GenBank/DDBJ whole genome shotgun (WGS) entry which is preliminary data.</text>
</comment>
<evidence type="ECO:0000313" key="4">
    <source>
        <dbReference type="EMBL" id="OEL16540.1"/>
    </source>
</evidence>
<dbReference type="EMBL" id="LWDX02062661">
    <property type="protein sequence ID" value="OEL16540.1"/>
    <property type="molecule type" value="Genomic_DNA"/>
</dbReference>
<dbReference type="GO" id="GO:0098542">
    <property type="term" value="P:defense response to other organism"/>
    <property type="evidence" value="ECO:0007669"/>
    <property type="project" value="InterPro"/>
</dbReference>
<keyword evidence="2" id="KW-0472">Membrane</keyword>
<dbReference type="Proteomes" id="UP000095767">
    <property type="component" value="Unassembled WGS sequence"/>
</dbReference>
<dbReference type="GO" id="GO:0009506">
    <property type="term" value="C:plasmodesma"/>
    <property type="evidence" value="ECO:0007669"/>
    <property type="project" value="TreeGrafter"/>
</dbReference>